<dbReference type="PROSITE" id="PS50215">
    <property type="entry name" value="ADAM_MEPRO"/>
    <property type="match status" value="1"/>
</dbReference>
<keyword evidence="6 12" id="KW-1133">Transmembrane helix</keyword>
<dbReference type="PANTHER" id="PTHR11905:SF159">
    <property type="entry name" value="ADAM METALLOPROTEASE"/>
    <property type="match status" value="1"/>
</dbReference>
<evidence type="ECO:0000259" key="14">
    <source>
        <dbReference type="PROSITE" id="PS50215"/>
    </source>
</evidence>
<proteinExistence type="predicted"/>
<feature type="transmembrane region" description="Helical" evidence="12">
    <location>
        <begin position="274"/>
        <end position="297"/>
    </location>
</feature>
<feature type="region of interest" description="Disordered" evidence="11">
    <location>
        <begin position="400"/>
        <end position="420"/>
    </location>
</feature>
<keyword evidence="5 10" id="KW-0862">Zinc</keyword>
<evidence type="ECO:0000313" key="16">
    <source>
        <dbReference type="RefSeq" id="XP_022257798.1"/>
    </source>
</evidence>
<evidence type="ECO:0000256" key="8">
    <source>
        <dbReference type="ARBA" id="ARBA00023136"/>
    </source>
</evidence>
<keyword evidence="8 12" id="KW-0472">Membrane</keyword>
<keyword evidence="7" id="KW-0482">Metalloprotease</keyword>
<dbReference type="Gene3D" id="3.40.390.10">
    <property type="entry name" value="Collagenase (Catalytic Domain)"/>
    <property type="match status" value="1"/>
</dbReference>
<keyword evidence="9" id="KW-1015">Disulfide bond</keyword>
<feature type="binding site" evidence="10">
    <location>
        <position position="20"/>
    </location>
    <ligand>
        <name>Zn(2+)</name>
        <dbReference type="ChEBI" id="CHEBI:29105"/>
        <note>catalytic</note>
    </ligand>
</feature>
<dbReference type="PANTHER" id="PTHR11905">
    <property type="entry name" value="ADAM A DISINTEGRIN AND METALLOPROTEASE DOMAIN"/>
    <property type="match status" value="1"/>
</dbReference>
<evidence type="ECO:0000256" key="2">
    <source>
        <dbReference type="ARBA" id="ARBA00022670"/>
    </source>
</evidence>
<keyword evidence="4" id="KW-0378">Hydrolase</keyword>
<feature type="binding site" evidence="10">
    <location>
        <position position="26"/>
    </location>
    <ligand>
        <name>Zn(2+)</name>
        <dbReference type="ChEBI" id="CHEBI:29105"/>
        <note>catalytic</note>
    </ligand>
</feature>
<evidence type="ECO:0000256" key="9">
    <source>
        <dbReference type="PROSITE-ProRule" id="PRU00076"/>
    </source>
</evidence>
<evidence type="ECO:0000256" key="7">
    <source>
        <dbReference type="ARBA" id="ARBA00023049"/>
    </source>
</evidence>
<dbReference type="PROSITE" id="PS50026">
    <property type="entry name" value="EGF_3"/>
    <property type="match status" value="1"/>
</dbReference>
<feature type="compositionally biased region" description="Polar residues" evidence="11">
    <location>
        <begin position="529"/>
        <end position="538"/>
    </location>
</feature>
<feature type="region of interest" description="Disordered" evidence="11">
    <location>
        <begin position="452"/>
        <end position="488"/>
    </location>
</feature>
<dbReference type="InterPro" id="IPR024079">
    <property type="entry name" value="MetalloPept_cat_dom_sf"/>
</dbReference>
<dbReference type="Proteomes" id="UP000694941">
    <property type="component" value="Unplaced"/>
</dbReference>
<keyword evidence="15" id="KW-1185">Reference proteome</keyword>
<dbReference type="SMART" id="SM00050">
    <property type="entry name" value="DISIN"/>
    <property type="match status" value="1"/>
</dbReference>
<feature type="domain" description="Peptidase M12B" evidence="14">
    <location>
        <begin position="1"/>
        <end position="77"/>
    </location>
</feature>
<dbReference type="Gene3D" id="4.10.70.10">
    <property type="entry name" value="Disintegrin domain"/>
    <property type="match status" value="1"/>
</dbReference>
<dbReference type="SUPFAM" id="SSF57552">
    <property type="entry name" value="Blood coagulation inhibitor (disintegrin)"/>
    <property type="match status" value="1"/>
</dbReference>
<dbReference type="InterPro" id="IPR036436">
    <property type="entry name" value="Disintegrin_dom_sf"/>
</dbReference>
<evidence type="ECO:0000256" key="10">
    <source>
        <dbReference type="PROSITE-ProRule" id="PRU00276"/>
    </source>
</evidence>
<evidence type="ECO:0000256" key="12">
    <source>
        <dbReference type="SAM" id="Phobius"/>
    </source>
</evidence>
<comment type="caution">
    <text evidence="9">Lacks conserved residue(s) required for the propagation of feature annotation.</text>
</comment>
<keyword evidence="10" id="KW-0479">Metal-binding</keyword>
<evidence type="ECO:0000256" key="5">
    <source>
        <dbReference type="ARBA" id="ARBA00022833"/>
    </source>
</evidence>
<dbReference type="InterPro" id="IPR001762">
    <property type="entry name" value="Disintegrin_dom"/>
</dbReference>
<comment type="subcellular location">
    <subcellularLocation>
        <location evidence="1">Membrane</location>
        <topology evidence="1">Single-pass membrane protein</topology>
    </subcellularLocation>
</comment>
<organism evidence="15 16">
    <name type="scientific">Limulus polyphemus</name>
    <name type="common">Atlantic horseshoe crab</name>
    <dbReference type="NCBI Taxonomy" id="6850"/>
    <lineage>
        <taxon>Eukaryota</taxon>
        <taxon>Metazoa</taxon>
        <taxon>Ecdysozoa</taxon>
        <taxon>Arthropoda</taxon>
        <taxon>Chelicerata</taxon>
        <taxon>Merostomata</taxon>
        <taxon>Xiphosura</taxon>
        <taxon>Limulidae</taxon>
        <taxon>Limulus</taxon>
    </lineage>
</organism>
<feature type="active site" evidence="10">
    <location>
        <position position="17"/>
    </location>
</feature>
<dbReference type="InterPro" id="IPR006586">
    <property type="entry name" value="ADAM_Cys-rich"/>
</dbReference>
<feature type="domain" description="EGF-like" evidence="13">
    <location>
        <begin position="220"/>
        <end position="252"/>
    </location>
</feature>
<dbReference type="Pfam" id="PF01421">
    <property type="entry name" value="Reprolysin"/>
    <property type="match status" value="1"/>
</dbReference>
<evidence type="ECO:0000259" key="13">
    <source>
        <dbReference type="PROSITE" id="PS50026"/>
    </source>
</evidence>
<dbReference type="InterPro" id="IPR000742">
    <property type="entry name" value="EGF"/>
</dbReference>
<evidence type="ECO:0000256" key="1">
    <source>
        <dbReference type="ARBA" id="ARBA00004167"/>
    </source>
</evidence>
<feature type="region of interest" description="Disordered" evidence="11">
    <location>
        <begin position="516"/>
        <end position="547"/>
    </location>
</feature>
<dbReference type="InterPro" id="IPR001590">
    <property type="entry name" value="Peptidase_M12B"/>
</dbReference>
<feature type="disulfide bond" evidence="9">
    <location>
        <begin position="224"/>
        <end position="234"/>
    </location>
</feature>
<dbReference type="SMART" id="SM00608">
    <property type="entry name" value="ACR"/>
    <property type="match status" value="1"/>
</dbReference>
<reference evidence="16" key="1">
    <citation type="submission" date="2025-08" db="UniProtKB">
        <authorList>
            <consortium name="RefSeq"/>
        </authorList>
    </citation>
    <scope>IDENTIFICATION</scope>
    <source>
        <tissue evidence="16">Muscle</tissue>
    </source>
</reference>
<feature type="disulfide bond" evidence="9">
    <location>
        <begin position="242"/>
        <end position="251"/>
    </location>
</feature>
<dbReference type="RefSeq" id="XP_022257798.1">
    <property type="nucleotide sequence ID" value="XM_022402090.1"/>
</dbReference>
<evidence type="ECO:0000313" key="15">
    <source>
        <dbReference type="Proteomes" id="UP000694941"/>
    </source>
</evidence>
<dbReference type="SUPFAM" id="SSF55486">
    <property type="entry name" value="Metalloproteases ('zincins'), catalytic domain"/>
    <property type="match status" value="1"/>
</dbReference>
<keyword evidence="3 12" id="KW-0812">Transmembrane</keyword>
<gene>
    <name evidence="16" type="primary">LOC106473692</name>
</gene>
<feature type="binding site" evidence="10">
    <location>
        <position position="16"/>
    </location>
    <ligand>
        <name>Zn(2+)</name>
        <dbReference type="ChEBI" id="CHEBI:29105"/>
        <note>catalytic</note>
    </ligand>
</feature>
<name>A0ABM1TPJ2_LIMPO</name>
<feature type="disulfide bond" evidence="10">
    <location>
        <begin position="33"/>
        <end position="38"/>
    </location>
</feature>
<evidence type="ECO:0000256" key="6">
    <source>
        <dbReference type="ARBA" id="ARBA00022989"/>
    </source>
</evidence>
<evidence type="ECO:0000256" key="11">
    <source>
        <dbReference type="SAM" id="MobiDB-lite"/>
    </source>
</evidence>
<keyword evidence="9" id="KW-0245">EGF-like domain</keyword>
<protein>
    <submittedName>
        <fullName evidence="16">Disintegrin and metalloproteinase domain-containing protein 19-like</fullName>
    </submittedName>
</protein>
<dbReference type="GeneID" id="106473692"/>
<evidence type="ECO:0000256" key="4">
    <source>
        <dbReference type="ARBA" id="ARBA00022801"/>
    </source>
</evidence>
<sequence>MDHNDLVGLVGSIMAHELGHNFGMQHDRVECECPEYQCVMSSMTGITAVPRYWSSCSKDDLFQTYQRKVDMCLWNVPLRNHYSKIFRKFCTNPCCNATTCRLFENATCASGECCDTVTCKVLHYIVTSRDYHRQFTYIGEFVDILCGMLHCSKGEDLMIGSKSGYTRYTSKWTGSSKITCVMANIDLGLTVKDPGQSPDGAKCGKSKMCYKGRCLDVTDISTSCPYNCYGNGLCNSKGNCHCNEGYGPPYCNGPGYGGSVDSGPATRAHYGNMLTIYIICLGILPLLFIICLVIYCFRHQVANTKIGRIWKTSIITNYQFFRGSSHSSLPGRKNLPKSTPPNLTQNKGRTVALKICQKETTSHAISNTNEISVPWLQTSKMKTETRCIVPVRPAPLVPEKKQPYSLPEKPSMIFSSSSSKSSSLNTSKIEAVHVPKSSVNISTAPVLLLPSSLKKPPLKPPMPPQNRTSAIGSKEPISSRPPLLPPTKSRVKLVTADKSSQGDPKETVCSTFEVSRNRTAQGGHISSLPKITNKTSSSENDKAPTVASLRQAFETANLKRNQE</sequence>
<evidence type="ECO:0000256" key="3">
    <source>
        <dbReference type="ARBA" id="ARBA00022692"/>
    </source>
</evidence>
<keyword evidence="2" id="KW-0645">Protease</keyword>
<dbReference type="PROSITE" id="PS01186">
    <property type="entry name" value="EGF_2"/>
    <property type="match status" value="1"/>
</dbReference>
<accession>A0ABM1TPJ2</accession>